<evidence type="ECO:0000259" key="6">
    <source>
        <dbReference type="Pfam" id="PF09759"/>
    </source>
</evidence>
<evidence type="ECO:0000313" key="7">
    <source>
        <dbReference type="EMBL" id="ABN66756.1"/>
    </source>
</evidence>
<dbReference type="GeneID" id="4839717"/>
<evidence type="ECO:0000256" key="3">
    <source>
        <dbReference type="ARBA" id="ARBA00023306"/>
    </source>
</evidence>
<dbReference type="AlphaFoldDB" id="A3LVC3"/>
<dbReference type="InterPro" id="IPR051374">
    <property type="entry name" value="Ataxin-10/CTR86_families"/>
</dbReference>
<evidence type="ECO:0000256" key="4">
    <source>
        <dbReference type="ARBA" id="ARBA00044746"/>
    </source>
</evidence>
<dbReference type="OrthoDB" id="379794at2759"/>
<keyword evidence="8" id="KW-1185">Reference proteome</keyword>
<comment type="function">
    <text evidence="4">May play a role in the regulation of cytokinesis.</text>
</comment>
<dbReference type="GO" id="GO:0005829">
    <property type="term" value="C:cytosol"/>
    <property type="evidence" value="ECO:0007669"/>
    <property type="project" value="TreeGrafter"/>
</dbReference>
<dbReference type="OMA" id="MLEDCGY"/>
<reference evidence="7 8" key="1">
    <citation type="journal article" date="2007" name="Nat. Biotechnol.">
        <title>Genome sequence of the lignocellulose-bioconverting and xylose-fermenting yeast Pichia stipitis.</title>
        <authorList>
            <person name="Jeffries T.W."/>
            <person name="Grigoriev I.V."/>
            <person name="Grimwood J."/>
            <person name="Laplaza J.M."/>
            <person name="Aerts A."/>
            <person name="Salamov A."/>
            <person name="Schmutz J."/>
            <person name="Lindquist E."/>
            <person name="Dehal P."/>
            <person name="Shapiro H."/>
            <person name="Jin Y.S."/>
            <person name="Passoth V."/>
            <person name="Richardson P.M."/>
        </authorList>
    </citation>
    <scope>NUCLEOTIDE SEQUENCE [LARGE SCALE GENOMIC DNA]</scope>
    <source>
        <strain evidence="8">ATCC 58785 / CBS 6054 / NBRC 10063 / NRRL Y-11545</strain>
    </source>
</reference>
<evidence type="ECO:0000256" key="2">
    <source>
        <dbReference type="ARBA" id="ARBA00022618"/>
    </source>
</evidence>
<dbReference type="InParanoid" id="A3LVC3"/>
<keyword evidence="2" id="KW-0132">Cell division</keyword>
<dbReference type="HOGENOM" id="CLU_2644754_0_0_1"/>
<comment type="similarity">
    <text evidence="1">Belongs to the ataxin-10 family.</text>
</comment>
<proteinExistence type="inferred from homology"/>
<dbReference type="GO" id="GO:0051301">
    <property type="term" value="P:cell division"/>
    <property type="evidence" value="ECO:0007669"/>
    <property type="project" value="UniProtKB-KW"/>
</dbReference>
<protein>
    <recommendedName>
        <fullName evidence="5">Ataxin-10 homolog</fullName>
    </recommendedName>
</protein>
<evidence type="ECO:0000313" key="8">
    <source>
        <dbReference type="Proteomes" id="UP000002258"/>
    </source>
</evidence>
<gene>
    <name evidence="7" type="ORF">PICST_46113</name>
</gene>
<dbReference type="InterPro" id="IPR019156">
    <property type="entry name" value="Ataxin-10_domain"/>
</dbReference>
<evidence type="ECO:0000256" key="5">
    <source>
        <dbReference type="ARBA" id="ARBA00044801"/>
    </source>
</evidence>
<dbReference type="eggNOG" id="KOG2676">
    <property type="taxonomic scope" value="Eukaryota"/>
</dbReference>
<dbReference type="EMBL" id="CP000499">
    <property type="protein sequence ID" value="ABN66756.1"/>
    <property type="molecule type" value="Genomic_DNA"/>
</dbReference>
<dbReference type="PANTHER" id="PTHR13255:SF0">
    <property type="entry name" value="ATAXIN-10"/>
    <property type="match status" value="1"/>
</dbReference>
<evidence type="ECO:0000256" key="1">
    <source>
        <dbReference type="ARBA" id="ARBA00008384"/>
    </source>
</evidence>
<dbReference type="Pfam" id="PF09759">
    <property type="entry name" value="Atx10homo_assoc"/>
    <property type="match status" value="1"/>
</dbReference>
<organism evidence="7 8">
    <name type="scientific">Scheffersomyces stipitis (strain ATCC 58785 / CBS 6054 / NBRC 10063 / NRRL Y-11545)</name>
    <name type="common">Yeast</name>
    <name type="synonym">Pichia stipitis</name>
    <dbReference type="NCBI Taxonomy" id="322104"/>
    <lineage>
        <taxon>Eukaryota</taxon>
        <taxon>Fungi</taxon>
        <taxon>Dikarya</taxon>
        <taxon>Ascomycota</taxon>
        <taxon>Saccharomycotina</taxon>
        <taxon>Pichiomycetes</taxon>
        <taxon>Debaryomycetaceae</taxon>
        <taxon>Scheffersomyces</taxon>
    </lineage>
</organism>
<feature type="non-terminal residue" evidence="7">
    <location>
        <position position="1"/>
    </location>
</feature>
<keyword evidence="3" id="KW-0131">Cell cycle</keyword>
<sequence>HGLELILSSCIIDENNPFVKERAIVCLKFLLANNLGNQKFVRDLEAKSSVDDEVLKDVGLEVEIENGKVSLKKNPTK</sequence>
<name>A3LVC3_PICST</name>
<dbReference type="Proteomes" id="UP000002258">
    <property type="component" value="Chromosome 5"/>
</dbReference>
<feature type="domain" description="Ataxin-10" evidence="6">
    <location>
        <begin position="1"/>
        <end position="72"/>
    </location>
</feature>
<dbReference type="PANTHER" id="PTHR13255">
    <property type="entry name" value="ATAXIN-10"/>
    <property type="match status" value="1"/>
</dbReference>
<dbReference type="RefSeq" id="XP_001384785.1">
    <property type="nucleotide sequence ID" value="XM_001384748.1"/>
</dbReference>
<dbReference type="KEGG" id="pic:PICST_46113"/>
<accession>A3LVC3</accession>